<dbReference type="Proteomes" id="UP000267250">
    <property type="component" value="Chromosome"/>
</dbReference>
<dbReference type="Gene3D" id="2.60.450.10">
    <property type="entry name" value="Lipopolysaccharide (LPS) transport protein A like domain"/>
    <property type="match status" value="1"/>
</dbReference>
<proteinExistence type="predicted"/>
<dbReference type="PANTHER" id="PTHR30189">
    <property type="entry name" value="LPS-ASSEMBLY PROTEIN"/>
    <property type="match status" value="1"/>
</dbReference>
<dbReference type="KEGG" id="aft:BBF96_11535"/>
<evidence type="ECO:0000313" key="2">
    <source>
        <dbReference type="Proteomes" id="UP000267250"/>
    </source>
</evidence>
<dbReference type="GO" id="GO:0009279">
    <property type="term" value="C:cell outer membrane"/>
    <property type="evidence" value="ECO:0007669"/>
    <property type="project" value="TreeGrafter"/>
</dbReference>
<keyword evidence="2" id="KW-1185">Reference proteome</keyword>
<protein>
    <recommendedName>
        <fullName evidence="3">Organic solvent tolerance-like N-terminal domain-containing protein</fullName>
    </recommendedName>
</protein>
<organism evidence="1 2">
    <name type="scientific">Anoxybacter fermentans</name>
    <dbReference type="NCBI Taxonomy" id="1323375"/>
    <lineage>
        <taxon>Bacteria</taxon>
        <taxon>Bacillati</taxon>
        <taxon>Bacillota</taxon>
        <taxon>Clostridia</taxon>
        <taxon>Halanaerobiales</taxon>
        <taxon>Anoxybacter</taxon>
    </lineage>
</organism>
<evidence type="ECO:0000313" key="1">
    <source>
        <dbReference type="EMBL" id="AZR73967.1"/>
    </source>
</evidence>
<dbReference type="PANTHER" id="PTHR30189:SF1">
    <property type="entry name" value="LPS-ASSEMBLY PROTEIN LPTD"/>
    <property type="match status" value="1"/>
</dbReference>
<evidence type="ECO:0008006" key="3">
    <source>
        <dbReference type="Google" id="ProtNLM"/>
    </source>
</evidence>
<dbReference type="GO" id="GO:1990351">
    <property type="term" value="C:transporter complex"/>
    <property type="evidence" value="ECO:0007669"/>
    <property type="project" value="TreeGrafter"/>
</dbReference>
<name>A0A3Q9HR87_9FIRM</name>
<dbReference type="InterPro" id="IPR050218">
    <property type="entry name" value="LptD"/>
</dbReference>
<dbReference type="AlphaFoldDB" id="A0A3Q9HR87"/>
<gene>
    <name evidence="1" type="ORF">BBF96_11535</name>
</gene>
<dbReference type="EMBL" id="CP016379">
    <property type="protein sequence ID" value="AZR73967.1"/>
    <property type="molecule type" value="Genomic_DNA"/>
</dbReference>
<sequence>MFFIIINITLFCMITPSLAEEKVKVLGEKIKYLMSEDQLIITGDAQIITKDITIKADEILATFRDGQVIEFKALGGVTIIKDKDTYFGKELTYHLKSKTGVVLELQGESKLKDSKEKIYLYGKEAKYSPDLIEVTPGSLTSCELDEPHYFFKAGKMKIYPGDEIKLYHVTFWEFNGKIPLFYWPYYSISLKEKDQRFTYKMGYSKLTGWFLKTAYNYYNKGTGHGELYLDYYQKLGLAGGFKHFYVDEKNNKGSVYLYLQRQDERKTVPYLVFKHSHNYTYEGLRFATNTALNRYGIRDLMTNTNSVSYTKKGNTFSWNSKFTGSYQDISEYGTYILKNTVKTKLKISDINVMGELTDDRYFHEPTDNYWSGYLKVYQNKSFLNWTFLTKKKGNKNPNLNFYILPELEMKLNFNALQTDLKPFISPFTYTIQAGRYIENRSQTDAYRLVNRLDFRKDLKLIDPFILVLTGTGMVKHYSTRDVVYQYNPAVEIKTRPIYGFSTSIKYSYRNGEGESPFYFDRQTNKLSKLVSGRLSYNKYGLNITTYTGYNLITKRFSLLNNSLGYRWNEKNSIQLIVPYNIEQKKFSDLTGNVKINYSNFTFSLDTRVNPEGWEFKKFETELDWQVNKDWHINLNASFDPKKGFDPDNPKNKGKIEIIRDLHCREISMSYDAVKKEIWFNYSIKAFPNQKFRLGSNEEEPVLFDINLGGMSIGQ</sequence>
<reference evidence="1 2" key="1">
    <citation type="submission" date="2016-07" db="EMBL/GenBank/DDBJ databases">
        <title>Genome and transcriptome analysis of iron-reducing fermentative bacteria Anoxybacter fermentans.</title>
        <authorList>
            <person name="Zeng X."/>
            <person name="Shao Z."/>
        </authorList>
    </citation>
    <scope>NUCLEOTIDE SEQUENCE [LARGE SCALE GENOMIC DNA]</scope>
    <source>
        <strain evidence="1 2">DY22613</strain>
    </source>
</reference>
<accession>A0A3Q9HR87</accession>